<dbReference type="PANTHER" id="PTHR43209">
    <property type="entry name" value="TRNA SULFURTRANSFERASE"/>
    <property type="match status" value="1"/>
</dbReference>
<evidence type="ECO:0000256" key="16">
    <source>
        <dbReference type="ARBA" id="ARBA00075337"/>
    </source>
</evidence>
<dbReference type="Proteomes" id="UP000640274">
    <property type="component" value="Unassembled WGS sequence"/>
</dbReference>
<keyword evidence="22" id="KW-1185">Reference proteome</keyword>
<evidence type="ECO:0000256" key="18">
    <source>
        <dbReference type="ARBA" id="ARBA00080570"/>
    </source>
</evidence>
<dbReference type="SUPFAM" id="SSF52402">
    <property type="entry name" value="Adenine nucleotide alpha hydrolases-like"/>
    <property type="match status" value="1"/>
</dbReference>
<dbReference type="CDD" id="cd01712">
    <property type="entry name" value="PPase_ThiI"/>
    <property type="match status" value="1"/>
</dbReference>
<dbReference type="GO" id="GO:0009228">
    <property type="term" value="P:thiamine biosynthetic process"/>
    <property type="evidence" value="ECO:0007669"/>
    <property type="project" value="UniProtKB-KW"/>
</dbReference>
<evidence type="ECO:0000256" key="6">
    <source>
        <dbReference type="ARBA" id="ARBA00022741"/>
    </source>
</evidence>
<dbReference type="AlphaFoldDB" id="A0A934MQG8"/>
<keyword evidence="7 19" id="KW-0067">ATP-binding</keyword>
<protein>
    <recommendedName>
        <fullName evidence="15 19">Probable tRNA sulfurtransferase</fullName>
        <ecNumber evidence="14 19">2.8.1.4</ecNumber>
    </recommendedName>
    <alternativeName>
        <fullName evidence="16 19">Sulfur carrier protein ThiS sulfurtransferase</fullName>
    </alternativeName>
    <alternativeName>
        <fullName evidence="17 19">Thiamine biosynthesis protein ThiI</fullName>
    </alternativeName>
    <alternativeName>
        <fullName evidence="18 19">tRNA 4-thiouridine synthase</fullName>
    </alternativeName>
</protein>
<comment type="subcellular location">
    <subcellularLocation>
        <location evidence="1 19">Cytoplasm</location>
    </subcellularLocation>
</comment>
<evidence type="ECO:0000256" key="17">
    <source>
        <dbReference type="ARBA" id="ARBA00077849"/>
    </source>
</evidence>
<dbReference type="GO" id="GO:0140741">
    <property type="term" value="F:tRNA-uracil-4 sulfurtransferase activity"/>
    <property type="evidence" value="ECO:0007669"/>
    <property type="project" value="UniProtKB-EC"/>
</dbReference>
<dbReference type="PROSITE" id="PS51165">
    <property type="entry name" value="THUMP"/>
    <property type="match status" value="1"/>
</dbReference>
<evidence type="ECO:0000256" key="5">
    <source>
        <dbReference type="ARBA" id="ARBA00022679"/>
    </source>
</evidence>
<evidence type="ECO:0000256" key="12">
    <source>
        <dbReference type="ARBA" id="ARBA00058382"/>
    </source>
</evidence>
<evidence type="ECO:0000256" key="10">
    <source>
        <dbReference type="ARBA" id="ARBA00050570"/>
    </source>
</evidence>
<comment type="caution">
    <text evidence="21">The sequence shown here is derived from an EMBL/GenBank/DDBJ whole genome shotgun (WGS) entry which is preliminary data.</text>
</comment>
<gene>
    <name evidence="19 21" type="primary">thiI</name>
    <name evidence="21" type="ORF">JFN88_18165</name>
</gene>
<dbReference type="GO" id="GO:0005524">
    <property type="term" value="F:ATP binding"/>
    <property type="evidence" value="ECO:0007669"/>
    <property type="project" value="UniProtKB-UniRule"/>
</dbReference>
<dbReference type="RefSeq" id="WP_199021299.1">
    <property type="nucleotide sequence ID" value="NZ_JAELUP010000103.1"/>
</dbReference>
<name>A0A934MQG8_9BACL</name>
<dbReference type="InterPro" id="IPR014729">
    <property type="entry name" value="Rossmann-like_a/b/a_fold"/>
</dbReference>
<evidence type="ECO:0000256" key="11">
    <source>
        <dbReference type="ARBA" id="ARBA00052330"/>
    </source>
</evidence>
<evidence type="ECO:0000313" key="22">
    <source>
        <dbReference type="Proteomes" id="UP000640274"/>
    </source>
</evidence>
<evidence type="ECO:0000256" key="7">
    <source>
        <dbReference type="ARBA" id="ARBA00022840"/>
    </source>
</evidence>
<evidence type="ECO:0000256" key="19">
    <source>
        <dbReference type="HAMAP-Rule" id="MF_00021"/>
    </source>
</evidence>
<dbReference type="InterPro" id="IPR020536">
    <property type="entry name" value="ThiI_AANH"/>
</dbReference>
<keyword evidence="3 19" id="KW-0963">Cytoplasm</keyword>
<evidence type="ECO:0000256" key="1">
    <source>
        <dbReference type="ARBA" id="ARBA00004496"/>
    </source>
</evidence>
<evidence type="ECO:0000256" key="9">
    <source>
        <dbReference type="ARBA" id="ARBA00022977"/>
    </source>
</evidence>
<dbReference type="SMART" id="SM00981">
    <property type="entry name" value="THUMP"/>
    <property type="match status" value="1"/>
</dbReference>
<dbReference type="Gene3D" id="3.30.2130.30">
    <property type="match status" value="1"/>
</dbReference>
<dbReference type="InterPro" id="IPR049961">
    <property type="entry name" value="ThiI_N"/>
</dbReference>
<sequence length="405" mass="45311">MDYNLIIIRFGEFTLKGRNRSRFEKRMFSQIRTALAAYPGIEAVMDYGRIYVHLNGEPYRNVCERLQSVFGIATLSPVITSEPELGAIREASLKAMKAFDSTPRTFKVTARRAWKEFEHNSQEMNNLVGGFVLRAHPWLSVDVHKPDIELRVEVRKEAAYIFSEVMPGAGGYPYGTNGKAMLMLSGGIDSPVAGWLAMRRGLEIEAVHFHSYPFTSEQARDKVIELARKLSFYSGSIKLHLVPFTEIQTALASINKDNLMITLMRRAMLRITEQLAQRHGALAIVTGDSLGQVASQTLTSLNVIGRVADLPLLRPLIMMDKQDIIAYAEKLDTYETSILPYEDCCTLFVPKSPSTNPNLRVVEKIESILADLDMMVEAAVEGAEVLDIQPSQRSAATDAGEDDWF</sequence>
<dbReference type="EC" id="2.8.1.4" evidence="14 19"/>
<keyword evidence="8 19" id="KW-0694">RNA-binding</keyword>
<dbReference type="GO" id="GO:0052837">
    <property type="term" value="P:thiazole biosynthetic process"/>
    <property type="evidence" value="ECO:0007669"/>
    <property type="project" value="TreeGrafter"/>
</dbReference>
<dbReference type="GO" id="GO:0009229">
    <property type="term" value="P:thiamine diphosphate biosynthetic process"/>
    <property type="evidence" value="ECO:0007669"/>
    <property type="project" value="UniProtKB-UniRule"/>
</dbReference>
<feature type="domain" description="THUMP" evidence="20">
    <location>
        <begin position="60"/>
        <end position="165"/>
    </location>
</feature>
<reference evidence="21" key="1">
    <citation type="submission" date="2020-12" db="EMBL/GenBank/DDBJ databases">
        <authorList>
            <person name="Huq M.A."/>
        </authorList>
    </citation>
    <scope>NUCLEOTIDE SEQUENCE</scope>
    <source>
        <strain evidence="21">MAHUQ-46</strain>
    </source>
</reference>
<comment type="pathway">
    <text evidence="2 19">Cofactor biosynthesis; thiamine diphosphate biosynthesis.</text>
</comment>
<dbReference type="Pfam" id="PF02568">
    <property type="entry name" value="ThiI"/>
    <property type="match status" value="1"/>
</dbReference>
<dbReference type="GO" id="GO:0005829">
    <property type="term" value="C:cytosol"/>
    <property type="evidence" value="ECO:0007669"/>
    <property type="project" value="TreeGrafter"/>
</dbReference>
<evidence type="ECO:0000256" key="15">
    <source>
        <dbReference type="ARBA" id="ARBA00071867"/>
    </source>
</evidence>
<feature type="binding site" evidence="19">
    <location>
        <begin position="208"/>
        <end position="209"/>
    </location>
    <ligand>
        <name>ATP</name>
        <dbReference type="ChEBI" id="CHEBI:30616"/>
    </ligand>
</feature>
<dbReference type="GO" id="GO:0000049">
    <property type="term" value="F:tRNA binding"/>
    <property type="evidence" value="ECO:0007669"/>
    <property type="project" value="UniProtKB-UniRule"/>
</dbReference>
<dbReference type="EMBL" id="JAELUP010000103">
    <property type="protein sequence ID" value="MBJ6363131.1"/>
    <property type="molecule type" value="Genomic_DNA"/>
</dbReference>
<keyword evidence="5 19" id="KW-0808">Transferase</keyword>
<dbReference type="GO" id="GO:0002937">
    <property type="term" value="P:tRNA 4-thiouridine biosynthesis"/>
    <property type="evidence" value="ECO:0007669"/>
    <property type="project" value="TreeGrafter"/>
</dbReference>
<feature type="binding site" evidence="19">
    <location>
        <position position="265"/>
    </location>
    <ligand>
        <name>ATP</name>
        <dbReference type="ChEBI" id="CHEBI:30616"/>
    </ligand>
</feature>
<evidence type="ECO:0000313" key="21">
    <source>
        <dbReference type="EMBL" id="MBJ6363131.1"/>
    </source>
</evidence>
<evidence type="ECO:0000256" key="2">
    <source>
        <dbReference type="ARBA" id="ARBA00004948"/>
    </source>
</evidence>
<dbReference type="Pfam" id="PF02926">
    <property type="entry name" value="THUMP"/>
    <property type="match status" value="1"/>
</dbReference>
<dbReference type="SUPFAM" id="SSF143437">
    <property type="entry name" value="THUMP domain-like"/>
    <property type="match status" value="1"/>
</dbReference>
<feature type="binding site" evidence="19">
    <location>
        <position position="287"/>
    </location>
    <ligand>
        <name>ATP</name>
        <dbReference type="ChEBI" id="CHEBI:30616"/>
    </ligand>
</feature>
<dbReference type="FunFam" id="3.40.50.620:FF:000053">
    <property type="entry name" value="Probable tRNA sulfurtransferase"/>
    <property type="match status" value="1"/>
</dbReference>
<keyword evidence="9 19" id="KW-0784">Thiamine biosynthesis</keyword>
<dbReference type="CDD" id="cd11716">
    <property type="entry name" value="THUMP_ThiI"/>
    <property type="match status" value="1"/>
</dbReference>
<dbReference type="PANTHER" id="PTHR43209:SF1">
    <property type="entry name" value="TRNA SULFURTRANSFERASE"/>
    <property type="match status" value="1"/>
</dbReference>
<keyword evidence="4 19" id="KW-0820">tRNA-binding</keyword>
<evidence type="ECO:0000259" key="20">
    <source>
        <dbReference type="PROSITE" id="PS51165"/>
    </source>
</evidence>
<comment type="catalytic activity">
    <reaction evidence="10 19">
        <text>[ThiI sulfur-carrier protein]-S-sulfanyl-L-cysteine + a uridine in tRNA + 2 reduced [2Fe-2S]-[ferredoxin] + ATP + H(+) = [ThiI sulfur-carrier protein]-L-cysteine + a 4-thiouridine in tRNA + 2 oxidized [2Fe-2S]-[ferredoxin] + AMP + diphosphate</text>
        <dbReference type="Rhea" id="RHEA:24176"/>
        <dbReference type="Rhea" id="RHEA-COMP:10000"/>
        <dbReference type="Rhea" id="RHEA-COMP:10001"/>
        <dbReference type="Rhea" id="RHEA-COMP:13337"/>
        <dbReference type="Rhea" id="RHEA-COMP:13338"/>
        <dbReference type="Rhea" id="RHEA-COMP:13339"/>
        <dbReference type="Rhea" id="RHEA-COMP:13340"/>
        <dbReference type="ChEBI" id="CHEBI:15378"/>
        <dbReference type="ChEBI" id="CHEBI:29950"/>
        <dbReference type="ChEBI" id="CHEBI:30616"/>
        <dbReference type="ChEBI" id="CHEBI:33019"/>
        <dbReference type="ChEBI" id="CHEBI:33737"/>
        <dbReference type="ChEBI" id="CHEBI:33738"/>
        <dbReference type="ChEBI" id="CHEBI:61963"/>
        <dbReference type="ChEBI" id="CHEBI:65315"/>
        <dbReference type="ChEBI" id="CHEBI:136798"/>
        <dbReference type="ChEBI" id="CHEBI:456215"/>
        <dbReference type="EC" id="2.8.1.4"/>
    </reaction>
</comment>
<evidence type="ECO:0000256" key="13">
    <source>
        <dbReference type="ARBA" id="ARBA00061472"/>
    </source>
</evidence>
<feature type="binding site" evidence="19">
    <location>
        <begin position="183"/>
        <end position="184"/>
    </location>
    <ligand>
        <name>ATP</name>
        <dbReference type="ChEBI" id="CHEBI:30616"/>
    </ligand>
</feature>
<proteinExistence type="inferred from homology"/>
<dbReference type="NCBIfam" id="TIGR00342">
    <property type="entry name" value="tRNA uracil 4-sulfurtransferase ThiI"/>
    <property type="match status" value="1"/>
</dbReference>
<feature type="binding site" evidence="19">
    <location>
        <position position="296"/>
    </location>
    <ligand>
        <name>ATP</name>
        <dbReference type="ChEBI" id="CHEBI:30616"/>
    </ligand>
</feature>
<organism evidence="21 22">
    <name type="scientific">Paenibacillus roseus</name>
    <dbReference type="NCBI Taxonomy" id="2798579"/>
    <lineage>
        <taxon>Bacteria</taxon>
        <taxon>Bacillati</taxon>
        <taxon>Bacillota</taxon>
        <taxon>Bacilli</taxon>
        <taxon>Bacillales</taxon>
        <taxon>Paenibacillaceae</taxon>
        <taxon>Paenibacillus</taxon>
    </lineage>
</organism>
<comment type="similarity">
    <text evidence="13 19">Belongs to the ThiI family.</text>
</comment>
<accession>A0A934MQG8</accession>
<evidence type="ECO:0000256" key="8">
    <source>
        <dbReference type="ARBA" id="ARBA00022884"/>
    </source>
</evidence>
<dbReference type="Gene3D" id="3.40.50.620">
    <property type="entry name" value="HUPs"/>
    <property type="match status" value="1"/>
</dbReference>
<dbReference type="InterPro" id="IPR003720">
    <property type="entry name" value="tRNA_STrfase"/>
</dbReference>
<evidence type="ECO:0000256" key="4">
    <source>
        <dbReference type="ARBA" id="ARBA00022555"/>
    </source>
</evidence>
<dbReference type="Pfam" id="PF22025">
    <property type="entry name" value="ThiI_fer"/>
    <property type="match status" value="1"/>
</dbReference>
<dbReference type="HAMAP" id="MF_00021">
    <property type="entry name" value="ThiI"/>
    <property type="match status" value="1"/>
</dbReference>
<keyword evidence="6 19" id="KW-0547">Nucleotide-binding</keyword>
<evidence type="ECO:0000256" key="14">
    <source>
        <dbReference type="ARBA" id="ARBA00066827"/>
    </source>
</evidence>
<dbReference type="InterPro" id="IPR050102">
    <property type="entry name" value="tRNA_sulfurtransferase_ThiI"/>
</dbReference>
<dbReference type="InterPro" id="IPR049962">
    <property type="entry name" value="THUMP_ThiI"/>
</dbReference>
<comment type="catalytic activity">
    <reaction evidence="11 19">
        <text>[ThiS sulfur-carrier protein]-C-terminal Gly-Gly-AMP + S-sulfanyl-L-cysteinyl-[cysteine desulfurase] + AH2 = [ThiS sulfur-carrier protein]-C-terminal-Gly-aminoethanethioate + L-cysteinyl-[cysteine desulfurase] + A + AMP + 2 H(+)</text>
        <dbReference type="Rhea" id="RHEA:43340"/>
        <dbReference type="Rhea" id="RHEA-COMP:12157"/>
        <dbReference type="Rhea" id="RHEA-COMP:12158"/>
        <dbReference type="Rhea" id="RHEA-COMP:12910"/>
        <dbReference type="Rhea" id="RHEA-COMP:19908"/>
        <dbReference type="ChEBI" id="CHEBI:13193"/>
        <dbReference type="ChEBI" id="CHEBI:15378"/>
        <dbReference type="ChEBI" id="CHEBI:17499"/>
        <dbReference type="ChEBI" id="CHEBI:29950"/>
        <dbReference type="ChEBI" id="CHEBI:61963"/>
        <dbReference type="ChEBI" id="CHEBI:90618"/>
        <dbReference type="ChEBI" id="CHEBI:232372"/>
        <dbReference type="ChEBI" id="CHEBI:456215"/>
    </reaction>
</comment>
<evidence type="ECO:0000256" key="3">
    <source>
        <dbReference type="ARBA" id="ARBA00022490"/>
    </source>
</evidence>
<comment type="function">
    <text evidence="12 19">Catalyzes the ATP-dependent transfer of a sulfur to tRNA to produce 4-thiouridine in position 8 of tRNAs, which functions as a near-UV photosensor. Also catalyzes the transfer of sulfur to the sulfur carrier protein ThiS, forming ThiS-thiocarboxylate. This is a step in the synthesis of thiazole, in the thiamine biosynthesis pathway. The sulfur is donated as persulfide by IscS.</text>
</comment>
<dbReference type="InterPro" id="IPR004114">
    <property type="entry name" value="THUMP_dom"/>
</dbReference>
<dbReference type="GO" id="GO:0004810">
    <property type="term" value="F:CCA tRNA nucleotidyltransferase activity"/>
    <property type="evidence" value="ECO:0007669"/>
    <property type="project" value="InterPro"/>
</dbReference>
<dbReference type="InterPro" id="IPR054173">
    <property type="entry name" value="ThiI_fer"/>
</dbReference>